<dbReference type="PANTHER" id="PTHR10799">
    <property type="entry name" value="SNF2/RAD54 HELICASE FAMILY"/>
    <property type="match status" value="1"/>
</dbReference>
<dbReference type="PROSITE" id="PS51192">
    <property type="entry name" value="HELICASE_ATP_BIND_1"/>
    <property type="match status" value="1"/>
</dbReference>
<feature type="compositionally biased region" description="Basic and acidic residues" evidence="2">
    <location>
        <begin position="69"/>
        <end position="79"/>
    </location>
</feature>
<dbReference type="InterPro" id="IPR000330">
    <property type="entry name" value="SNF2_N"/>
</dbReference>
<protein>
    <submittedName>
        <fullName evidence="5">Uncharacterized protein</fullName>
    </submittedName>
</protein>
<dbReference type="CDD" id="cd18793">
    <property type="entry name" value="SF2_C_SNF"/>
    <property type="match status" value="1"/>
</dbReference>
<feature type="compositionally biased region" description="Basic residues" evidence="2">
    <location>
        <begin position="182"/>
        <end position="195"/>
    </location>
</feature>
<feature type="region of interest" description="Disordered" evidence="2">
    <location>
        <begin position="153"/>
        <end position="463"/>
    </location>
</feature>
<dbReference type="Pfam" id="PF00271">
    <property type="entry name" value="Helicase_C"/>
    <property type="match status" value="1"/>
</dbReference>
<feature type="region of interest" description="Disordered" evidence="2">
    <location>
        <begin position="1"/>
        <end position="32"/>
    </location>
</feature>
<keyword evidence="1" id="KW-0378">Hydrolase</keyword>
<dbReference type="InterPro" id="IPR014001">
    <property type="entry name" value="Helicase_ATP-bd"/>
</dbReference>
<feature type="compositionally biased region" description="Acidic residues" evidence="2">
    <location>
        <begin position="320"/>
        <end position="333"/>
    </location>
</feature>
<dbReference type="SMART" id="SM00490">
    <property type="entry name" value="HELICc"/>
    <property type="match status" value="1"/>
</dbReference>
<dbReference type="eggNOG" id="KOG0389">
    <property type="taxonomic scope" value="Eukaryota"/>
</dbReference>
<dbReference type="InterPro" id="IPR027417">
    <property type="entry name" value="P-loop_NTPase"/>
</dbReference>
<dbReference type="Gene3D" id="3.40.50.300">
    <property type="entry name" value="P-loop containing nucleotide triphosphate hydrolases"/>
    <property type="match status" value="1"/>
</dbReference>
<feature type="compositionally biased region" description="Basic and acidic residues" evidence="2">
    <location>
        <begin position="615"/>
        <end position="627"/>
    </location>
</feature>
<organism evidence="5 6">
    <name type="scientific">Thalassiosira oceanica</name>
    <name type="common">Marine diatom</name>
    <dbReference type="NCBI Taxonomy" id="159749"/>
    <lineage>
        <taxon>Eukaryota</taxon>
        <taxon>Sar</taxon>
        <taxon>Stramenopiles</taxon>
        <taxon>Ochrophyta</taxon>
        <taxon>Bacillariophyta</taxon>
        <taxon>Coscinodiscophyceae</taxon>
        <taxon>Thalassiosirophycidae</taxon>
        <taxon>Thalassiosirales</taxon>
        <taxon>Thalassiosiraceae</taxon>
        <taxon>Thalassiosira</taxon>
    </lineage>
</organism>
<dbReference type="EMBL" id="AGNL01003814">
    <property type="protein sequence ID" value="EJK74288.1"/>
    <property type="molecule type" value="Genomic_DNA"/>
</dbReference>
<dbReference type="PROSITE" id="PS51194">
    <property type="entry name" value="HELICASE_CTER"/>
    <property type="match status" value="1"/>
</dbReference>
<proteinExistence type="predicted"/>
<feature type="domain" description="Helicase ATP-binding" evidence="3">
    <location>
        <begin position="824"/>
        <end position="1046"/>
    </location>
</feature>
<evidence type="ECO:0000256" key="1">
    <source>
        <dbReference type="ARBA" id="ARBA00022801"/>
    </source>
</evidence>
<dbReference type="Pfam" id="PF00176">
    <property type="entry name" value="SNF2-rel_dom"/>
    <property type="match status" value="1"/>
</dbReference>
<dbReference type="GO" id="GO:0016787">
    <property type="term" value="F:hydrolase activity"/>
    <property type="evidence" value="ECO:0007669"/>
    <property type="project" value="UniProtKB-KW"/>
</dbReference>
<reference evidence="5 6" key="1">
    <citation type="journal article" date="2012" name="Genome Biol.">
        <title>Genome and low-iron response of an oceanic diatom adapted to chronic iron limitation.</title>
        <authorList>
            <person name="Lommer M."/>
            <person name="Specht M."/>
            <person name="Roy A.S."/>
            <person name="Kraemer L."/>
            <person name="Andreson R."/>
            <person name="Gutowska M.A."/>
            <person name="Wolf J."/>
            <person name="Bergner S.V."/>
            <person name="Schilhabel M.B."/>
            <person name="Klostermeier U.C."/>
            <person name="Beiko R.G."/>
            <person name="Rosenstiel P."/>
            <person name="Hippler M."/>
            <person name="Laroche J."/>
        </authorList>
    </citation>
    <scope>NUCLEOTIDE SEQUENCE [LARGE SCALE GENOMIC DNA]</scope>
    <source>
        <strain evidence="5 6">CCMP1005</strain>
    </source>
</reference>
<feature type="region of interest" description="Disordered" evidence="2">
    <location>
        <begin position="745"/>
        <end position="775"/>
    </location>
</feature>
<dbReference type="CDD" id="cd17919">
    <property type="entry name" value="DEXHc_Snf"/>
    <property type="match status" value="1"/>
</dbReference>
<feature type="region of interest" description="Disordered" evidence="2">
    <location>
        <begin position="476"/>
        <end position="505"/>
    </location>
</feature>
<evidence type="ECO:0000256" key="2">
    <source>
        <dbReference type="SAM" id="MobiDB-lite"/>
    </source>
</evidence>
<comment type="caution">
    <text evidence="5">The sequence shown here is derived from an EMBL/GenBank/DDBJ whole genome shotgun (WGS) entry which is preliminary data.</text>
</comment>
<feature type="compositionally biased region" description="Basic and acidic residues" evidence="2">
    <location>
        <begin position="745"/>
        <end position="755"/>
    </location>
</feature>
<evidence type="ECO:0000259" key="4">
    <source>
        <dbReference type="PROSITE" id="PS51194"/>
    </source>
</evidence>
<dbReference type="InterPro" id="IPR049730">
    <property type="entry name" value="SNF2/RAD54-like_C"/>
</dbReference>
<feature type="compositionally biased region" description="Basic residues" evidence="2">
    <location>
        <begin position="256"/>
        <end position="269"/>
    </location>
</feature>
<accession>K0T695</accession>
<evidence type="ECO:0000313" key="5">
    <source>
        <dbReference type="EMBL" id="EJK74288.1"/>
    </source>
</evidence>
<dbReference type="GO" id="GO:0005524">
    <property type="term" value="F:ATP binding"/>
    <property type="evidence" value="ECO:0007669"/>
    <property type="project" value="InterPro"/>
</dbReference>
<gene>
    <name evidence="5" type="ORF">THAOC_04045</name>
</gene>
<dbReference type="InterPro" id="IPR001650">
    <property type="entry name" value="Helicase_C-like"/>
</dbReference>
<feature type="compositionally biased region" description="Basic and acidic residues" evidence="2">
    <location>
        <begin position="114"/>
        <end position="123"/>
    </location>
</feature>
<feature type="compositionally biased region" description="Basic and acidic residues" evidence="2">
    <location>
        <begin position="418"/>
        <end position="429"/>
    </location>
</feature>
<feature type="region of interest" description="Disordered" evidence="2">
    <location>
        <begin position="700"/>
        <end position="732"/>
    </location>
</feature>
<keyword evidence="6" id="KW-1185">Reference proteome</keyword>
<feature type="compositionally biased region" description="Basic residues" evidence="2">
    <location>
        <begin position="481"/>
        <end position="497"/>
    </location>
</feature>
<dbReference type="Gene3D" id="3.40.50.10810">
    <property type="entry name" value="Tandem AAA-ATPase domain"/>
    <property type="match status" value="2"/>
</dbReference>
<evidence type="ECO:0000259" key="3">
    <source>
        <dbReference type="PROSITE" id="PS51192"/>
    </source>
</evidence>
<feature type="compositionally biased region" description="Basic and acidic residues" evidence="2">
    <location>
        <begin position="155"/>
        <end position="165"/>
    </location>
</feature>
<evidence type="ECO:0000313" key="6">
    <source>
        <dbReference type="Proteomes" id="UP000266841"/>
    </source>
</evidence>
<sequence length="1382" mass="153431">MTRNKWKRTATDETTRNRNGWTHATDGHATDGHATDVHAVLARAAASIYDRAGESELKRCWCEEQLVRPRDAREEEAVREPVPTISRKPSNSPRNSKHLLDITAAVQGPRKARKEPQARDDSTPHTSTTYGHWPDKPTILEMASNGWFSSAKSASEIKKSKEQAAAKRRAKNGRAPPPKAKAATKKPKKQTKLRTTKRDDSFINDDSDEESFHASSESDVSFGKDETDEEEEDGWKDGLSDGSDADDDVIEISKPKLSRSQRASKRRSQTKISLGAKSKWQQDAAADSIEESPVPPPKRRGKQSADTKRSTAKKSSPVDSSEDLSESEDEDDIYAASFQAKVPLYSGKRKKDDSDSTFDEEDSQKRDMKKRSRYFTHDDEEKKDDSMDETKNQAIDLSSDTDDDFVGSKATKKKSRRKVESDSDSDSERLGAYGATTTGQGGFDSSDAAANSKQHITDNDYVDDTDDEAAVEWAVKESSKASHKRLKKKKKGKKNKQQVKTTTKAVYKDDTMDDPLADDSDVELLMDEDDEVDVYETAVNSEEQTAQIVLREANALSRTIVSTVSGWYGMASLTESQDSNGSQGGGVQGLILDEGALNVGCYKGNVATETIESVSHGDEPKPTKTEDPIIEPPAGDNANMSLGSDDDTPNADNTTKSTKKKTSMSVEPPKKKRSRFQSDSSDSEADEVAVARLAEVIAARKKSKAAGPVANKPEAPPAKPLIYTDSDSDDAEEVRRLQEKLDAKKKLMEGSKSADEACNPEDAKPLASATKSQQTIQIGSNDPLWITDATMKQIMPEVKLAEYQLLGVNWMALLNRTKFGLKGKNGEGLTVNGILADEMGLGKTVQTIAFLAWLNQQNRGDKEASKPQHIDLPPDQLIPKKVGSDDEDDGIESDNDAEAKMKLTAQQRDSTHRPHLIVVPASVLSNWMNEFKKFAPSLSIVKYHGSLSEREMIRANFNSIIGTVDAVLTTFSYFSSDSNKVDRNFLRKFQFDYLVVDEGHSLKNAKGLRYKNLNKFKTSHRLLLTGTRAHVTALVTLSKGYDGDDDEDDGRKKEDVLQLLPPKIRRVDLVPMDESTRCKYESILSSHIKARSNKNDAAAQKHLFTALRKAANHPLLLRTRFTAEKERDELARLAHCYGLFGNDESLTLQLVRGELEGYSDFEVHCAALHMIEDNPSKDRKKYLEKYTLKVDDLFSSPKFVRLQKLLPELIGKGHRILIFSQWTKVLDLLGLLLDNLSMKYSRLDGSTQVSDRQGMIDDFTKDATVPVFLLSTRAGGMGLNLVAADVCILHDLDFNPFNDLQAEDRVHRIGQTKPVTVIKLVTQGSVDEDIYRIQERKAKMNDAIMGSKANKKAENEEITKITNAAVERFMNSPTGKEVIQIK</sequence>
<feature type="region of interest" description="Disordered" evidence="2">
    <location>
        <begin position="69"/>
        <end position="137"/>
    </location>
</feature>
<dbReference type="SMART" id="SM00487">
    <property type="entry name" value="DEXDc"/>
    <property type="match status" value="1"/>
</dbReference>
<feature type="region of interest" description="Disordered" evidence="2">
    <location>
        <begin position="861"/>
        <end position="893"/>
    </location>
</feature>
<dbReference type="OrthoDB" id="448448at2759"/>
<dbReference type="Proteomes" id="UP000266841">
    <property type="component" value="Unassembled WGS sequence"/>
</dbReference>
<dbReference type="InterPro" id="IPR038718">
    <property type="entry name" value="SNF2-like_sf"/>
</dbReference>
<feature type="region of interest" description="Disordered" evidence="2">
    <location>
        <begin position="612"/>
        <end position="685"/>
    </location>
</feature>
<name>K0T695_THAOC</name>
<feature type="compositionally biased region" description="Basic and acidic residues" evidence="2">
    <location>
        <begin position="375"/>
        <end position="391"/>
    </location>
</feature>
<feature type="domain" description="Helicase C-terminal" evidence="4">
    <location>
        <begin position="1201"/>
        <end position="1358"/>
    </location>
</feature>
<dbReference type="SUPFAM" id="SSF52540">
    <property type="entry name" value="P-loop containing nucleoside triphosphate hydrolases"/>
    <property type="match status" value="2"/>
</dbReference>